<dbReference type="AlphaFoldDB" id="D8UEX5"/>
<gene>
    <name evidence="4" type="ORF">VOLCADRAFT_98324</name>
</gene>
<dbReference type="Pfam" id="PF15016">
    <property type="entry name" value="C5orf34_C"/>
    <property type="match status" value="1"/>
</dbReference>
<evidence type="ECO:0000259" key="2">
    <source>
        <dbReference type="Pfam" id="PF15016"/>
    </source>
</evidence>
<proteinExistence type="predicted"/>
<feature type="compositionally biased region" description="Polar residues" evidence="1">
    <location>
        <begin position="204"/>
        <end position="213"/>
    </location>
</feature>
<dbReference type="PANTHER" id="PTHR34531">
    <property type="entry name" value="ZGC:153352"/>
    <property type="match status" value="1"/>
</dbReference>
<evidence type="ECO:0000313" key="4">
    <source>
        <dbReference type="EMBL" id="EFJ41759.1"/>
    </source>
</evidence>
<organism evidence="5">
    <name type="scientific">Volvox carteri f. nagariensis</name>
    <dbReference type="NCBI Taxonomy" id="3068"/>
    <lineage>
        <taxon>Eukaryota</taxon>
        <taxon>Viridiplantae</taxon>
        <taxon>Chlorophyta</taxon>
        <taxon>core chlorophytes</taxon>
        <taxon>Chlorophyceae</taxon>
        <taxon>CS clade</taxon>
        <taxon>Chlamydomonadales</taxon>
        <taxon>Volvocaceae</taxon>
        <taxon>Volvox</taxon>
    </lineage>
</organism>
<sequence length="578" mass="63624">MPSPCLPELRRICVLDDGRAKAIFSDNTIIVTNSTGSAFIIRTQDGHLMRQVSEYALTRHCPLLAAVLEFRNMHVDLPCFCKPLARVLRSGFTLGYVIRDATWPTPSHAIAEGLAQVQPDGKVALSSEDGVAQIVLHRHQRRFAVCYPLLVAERPQEGQYEYVWQTQVFSVASHPPRWRPAVLVALFVADQLRRRIPSPFPGSGQPTSLTQMTPDPGWLGDLNAGAHPSERALLCSTDAEGVASGSAAPADRRSALPSADDSVRSTLTEQIRTDNWWVDPSLSFMPPDDVLVFEWTPHATYQFLPEENEVEVWVHADESCMVSKRGGRFLEHFKDAGESGSQLYAASSVPEAVWSRDQTYRYPLGALATHALKVRAHNTTLTAAKAARAPAVLKDSSVIGPDKVTCDASGDDLFAVMSTTIIEERGVPGYGQFTAYEDGRVRVCFKDRTILHMSASQSHCKVLLPDGKAVVVAVANPVGVELYVETALEFVHWAFRTPEERAEELCIQARVHAELVNSQRMARVCEYSAKGTMPIARAQPESLAGVCTVSDTVADRRSIVEKLLNENARLLQKLCEDV</sequence>
<dbReference type="InterPro" id="IPR053901">
    <property type="entry name" value="C5orf34-like"/>
</dbReference>
<dbReference type="RefSeq" id="XP_002957261.1">
    <property type="nucleotide sequence ID" value="XM_002957215.1"/>
</dbReference>
<feature type="region of interest" description="Disordered" evidence="1">
    <location>
        <begin position="244"/>
        <end position="266"/>
    </location>
</feature>
<accession>D8UEX5</accession>
<protein>
    <recommendedName>
        <fullName evidence="6">DUF4520 domain-containing protein</fullName>
    </recommendedName>
</protein>
<feature type="domain" description="C5orf34-like C-terminal" evidence="2">
    <location>
        <begin position="417"/>
        <end position="493"/>
    </location>
</feature>
<evidence type="ECO:0000256" key="1">
    <source>
        <dbReference type="SAM" id="MobiDB-lite"/>
    </source>
</evidence>
<dbReference type="Pfam" id="PF15025">
    <property type="entry name" value="C5orf34-like_N"/>
    <property type="match status" value="1"/>
</dbReference>
<dbReference type="InterPro" id="IPR027865">
    <property type="entry name" value="C5orf34-like_C"/>
</dbReference>
<keyword evidence="5" id="KW-1185">Reference proteome</keyword>
<dbReference type="KEGG" id="vcn:VOLCADRAFT_98324"/>
<dbReference type="InterPro" id="IPR027830">
    <property type="entry name" value="C5orf34-like_N"/>
</dbReference>
<feature type="domain" description="C5orf34-like N-terminal" evidence="3">
    <location>
        <begin position="12"/>
        <end position="72"/>
    </location>
</feature>
<dbReference type="PANTHER" id="PTHR34531:SF1">
    <property type="entry name" value="CHROMOSOME 5 OPEN READING FRAME 34"/>
    <property type="match status" value="1"/>
</dbReference>
<dbReference type="GeneID" id="9626670"/>
<evidence type="ECO:0000313" key="5">
    <source>
        <dbReference type="Proteomes" id="UP000001058"/>
    </source>
</evidence>
<dbReference type="eggNOG" id="ENOG502R8BI">
    <property type="taxonomic scope" value="Eukaryota"/>
</dbReference>
<name>D8UEX5_VOLCA</name>
<dbReference type="EMBL" id="GL378391">
    <property type="protein sequence ID" value="EFJ41759.1"/>
    <property type="molecule type" value="Genomic_DNA"/>
</dbReference>
<reference evidence="4 5" key="1">
    <citation type="journal article" date="2010" name="Science">
        <title>Genomic analysis of organismal complexity in the multicellular green alga Volvox carteri.</title>
        <authorList>
            <person name="Prochnik S.E."/>
            <person name="Umen J."/>
            <person name="Nedelcu A.M."/>
            <person name="Hallmann A."/>
            <person name="Miller S.M."/>
            <person name="Nishii I."/>
            <person name="Ferris P."/>
            <person name="Kuo A."/>
            <person name="Mitros T."/>
            <person name="Fritz-Laylin L.K."/>
            <person name="Hellsten U."/>
            <person name="Chapman J."/>
            <person name="Simakov O."/>
            <person name="Rensing S.A."/>
            <person name="Terry A."/>
            <person name="Pangilinan J."/>
            <person name="Kapitonov V."/>
            <person name="Jurka J."/>
            <person name="Salamov A."/>
            <person name="Shapiro H."/>
            <person name="Schmutz J."/>
            <person name="Grimwood J."/>
            <person name="Lindquist E."/>
            <person name="Lucas S."/>
            <person name="Grigoriev I.V."/>
            <person name="Schmitt R."/>
            <person name="Kirk D."/>
            <person name="Rokhsar D.S."/>
        </authorList>
    </citation>
    <scope>NUCLEOTIDE SEQUENCE [LARGE SCALE GENOMIC DNA]</scope>
    <source>
        <strain evidence="5">f. Nagariensis / Eve</strain>
    </source>
</reference>
<feature type="region of interest" description="Disordered" evidence="1">
    <location>
        <begin position="197"/>
        <end position="223"/>
    </location>
</feature>
<dbReference type="InParanoid" id="D8UEX5"/>
<evidence type="ECO:0008006" key="6">
    <source>
        <dbReference type="Google" id="ProtNLM"/>
    </source>
</evidence>
<evidence type="ECO:0000259" key="3">
    <source>
        <dbReference type="Pfam" id="PF15025"/>
    </source>
</evidence>
<dbReference type="Proteomes" id="UP000001058">
    <property type="component" value="Unassembled WGS sequence"/>
</dbReference>
<dbReference type="OrthoDB" id="75908at2759"/>